<dbReference type="Pfam" id="PF01066">
    <property type="entry name" value="CDP-OH_P_transf"/>
    <property type="match status" value="1"/>
</dbReference>
<gene>
    <name evidence="2" type="ORF">EUA04_16150</name>
</gene>
<evidence type="ECO:0000256" key="1">
    <source>
        <dbReference type="SAM" id="Phobius"/>
    </source>
</evidence>
<dbReference type="InterPro" id="IPR000462">
    <property type="entry name" value="CDP-OH_P_trans"/>
</dbReference>
<dbReference type="GO" id="GO:0008654">
    <property type="term" value="P:phospholipid biosynthetic process"/>
    <property type="evidence" value="ECO:0007669"/>
    <property type="project" value="InterPro"/>
</dbReference>
<dbReference type="GO" id="GO:0016020">
    <property type="term" value="C:membrane"/>
    <property type="evidence" value="ECO:0007669"/>
    <property type="project" value="InterPro"/>
</dbReference>
<evidence type="ECO:0000313" key="3">
    <source>
        <dbReference type="Proteomes" id="UP000294952"/>
    </source>
</evidence>
<dbReference type="Gene3D" id="1.20.120.1760">
    <property type="match status" value="1"/>
</dbReference>
<protein>
    <submittedName>
        <fullName evidence="2">CDP-alcohol phosphatidyltransferase family protein</fullName>
    </submittedName>
</protein>
<keyword evidence="1" id="KW-1133">Transmembrane helix</keyword>
<dbReference type="Proteomes" id="UP000294952">
    <property type="component" value="Unassembled WGS sequence"/>
</dbReference>
<dbReference type="GO" id="GO:0016780">
    <property type="term" value="F:phosphotransferase activity, for other substituted phosphate groups"/>
    <property type="evidence" value="ECO:0007669"/>
    <property type="project" value="InterPro"/>
</dbReference>
<keyword evidence="2" id="KW-0808">Transferase</keyword>
<dbReference type="AlphaFoldDB" id="A0A4R5X7S3"/>
<feature type="transmembrane region" description="Helical" evidence="1">
    <location>
        <begin position="131"/>
        <end position="160"/>
    </location>
</feature>
<keyword evidence="1" id="KW-0812">Transmembrane</keyword>
<sequence>MSPTGPGQRWQAESMVSDIPAGRGGDDAGWSDLHGGVQPSRVVRGWLRVMRALSGGPVSRIPPDVLSLAGALALAAAWGVVVGPGWPALVVPLVLVAGVLDGLDGAVALRTGRARPLGALVDSVADRIGDLLLGAVLLALGAPLGWVLAAVTSVLLLEYVRARAQAVGMPGVGAVTVAERPTRLIVVAMAAGAVAVLPGGTPGPGWQWASVFTIVWTAVGVVGMVQLLNGIRRSMPASFPPGR</sequence>
<evidence type="ECO:0000313" key="2">
    <source>
        <dbReference type="EMBL" id="TDL07446.1"/>
    </source>
</evidence>
<dbReference type="EMBL" id="SDLP01000004">
    <property type="protein sequence ID" value="TDL07446.1"/>
    <property type="molecule type" value="Genomic_DNA"/>
</dbReference>
<comment type="caution">
    <text evidence="2">The sequence shown here is derived from an EMBL/GenBank/DDBJ whole genome shotgun (WGS) entry which is preliminary data.</text>
</comment>
<dbReference type="InterPro" id="IPR043130">
    <property type="entry name" value="CDP-OH_PTrfase_TM_dom"/>
</dbReference>
<accession>A0A4R5X7S3</accession>
<organism evidence="2 3">
    <name type="scientific">Mycolicibacterium obuense</name>
    <dbReference type="NCBI Taxonomy" id="1807"/>
    <lineage>
        <taxon>Bacteria</taxon>
        <taxon>Bacillati</taxon>
        <taxon>Actinomycetota</taxon>
        <taxon>Actinomycetes</taxon>
        <taxon>Mycobacteriales</taxon>
        <taxon>Mycobacteriaceae</taxon>
        <taxon>Mycolicibacterium</taxon>
    </lineage>
</organism>
<name>A0A4R5X7S3_9MYCO</name>
<feature type="transmembrane region" description="Helical" evidence="1">
    <location>
        <begin position="206"/>
        <end position="228"/>
    </location>
</feature>
<proteinExistence type="predicted"/>
<reference evidence="2 3" key="1">
    <citation type="submission" date="2019-01" db="EMBL/GenBank/DDBJ databases">
        <title>High-quality-draft genome sequences of five non-tuberculosis mycobacteriaceae isolated from a nosocomial environment.</title>
        <authorList>
            <person name="Tiago I."/>
            <person name="Alarico S."/>
            <person name="Pereira S.G."/>
            <person name="Coelho C."/>
            <person name="Maranha A."/>
            <person name="Empadinhas N."/>
        </authorList>
    </citation>
    <scope>NUCLEOTIDE SEQUENCE [LARGE SCALE GENOMIC DNA]</scope>
    <source>
        <strain evidence="2 3">22DIII</strain>
    </source>
</reference>
<keyword evidence="1" id="KW-0472">Membrane</keyword>
<feature type="transmembrane region" description="Helical" evidence="1">
    <location>
        <begin position="181"/>
        <end position="200"/>
    </location>
</feature>